<evidence type="ECO:0000256" key="3">
    <source>
        <dbReference type="ARBA" id="ARBA00022833"/>
    </source>
</evidence>
<dbReference type="PROSITE" id="PS50089">
    <property type="entry name" value="ZF_RING_2"/>
    <property type="match status" value="1"/>
</dbReference>
<feature type="compositionally biased region" description="Polar residues" evidence="5">
    <location>
        <begin position="10"/>
        <end position="21"/>
    </location>
</feature>
<keyword evidence="2 4" id="KW-0863">Zinc-finger</keyword>
<evidence type="ECO:0000256" key="5">
    <source>
        <dbReference type="SAM" id="MobiDB-lite"/>
    </source>
</evidence>
<name>A0A1A9UGM2_GLOAU</name>
<dbReference type="VEuPathDB" id="VectorBase:GAUT004201"/>
<evidence type="ECO:0000259" key="6">
    <source>
        <dbReference type="PROSITE" id="PS50089"/>
    </source>
</evidence>
<protein>
    <submittedName>
        <fullName evidence="7">RING-type domain-containing protein</fullName>
    </submittedName>
</protein>
<evidence type="ECO:0000256" key="2">
    <source>
        <dbReference type="ARBA" id="ARBA00022771"/>
    </source>
</evidence>
<feature type="compositionally biased region" description="Low complexity" evidence="5">
    <location>
        <begin position="153"/>
        <end position="164"/>
    </location>
</feature>
<dbReference type="GO" id="GO:0032183">
    <property type="term" value="F:SUMO binding"/>
    <property type="evidence" value="ECO:0007669"/>
    <property type="project" value="TreeGrafter"/>
</dbReference>
<dbReference type="GO" id="GO:0008270">
    <property type="term" value="F:zinc ion binding"/>
    <property type="evidence" value="ECO:0007669"/>
    <property type="project" value="UniProtKB-KW"/>
</dbReference>
<feature type="domain" description="RING-type" evidence="6">
    <location>
        <begin position="178"/>
        <end position="218"/>
    </location>
</feature>
<dbReference type="SMART" id="SM00184">
    <property type="entry name" value="RING"/>
    <property type="match status" value="1"/>
</dbReference>
<dbReference type="AlphaFoldDB" id="A0A1A9UGM2"/>
<dbReference type="GO" id="GO:0033768">
    <property type="term" value="C:SUMO-targeted ubiquitin ligase complex"/>
    <property type="evidence" value="ECO:0007669"/>
    <property type="project" value="TreeGrafter"/>
</dbReference>
<evidence type="ECO:0000256" key="1">
    <source>
        <dbReference type="ARBA" id="ARBA00022723"/>
    </source>
</evidence>
<proteinExistence type="predicted"/>
<feature type="region of interest" description="Disordered" evidence="5">
    <location>
        <begin position="112"/>
        <end position="164"/>
    </location>
</feature>
<feature type="region of interest" description="Disordered" evidence="5">
    <location>
        <begin position="1"/>
        <end position="21"/>
    </location>
</feature>
<dbReference type="InterPro" id="IPR017907">
    <property type="entry name" value="Znf_RING_CS"/>
</dbReference>
<sequence>MPLSKKPNKNGDNQADSRQNHLTISTDENLASGYVPQAQTQGNVSPTSAGATGASVELAIPTVDLSETPPCASRFGHQNGNDEIFPIIDLCQTPQDDDVILISETNEVVVRSQRRSNSISTVSGQASNNDVQRTTRPRRRRTIDDQSSIRNAPSSLHHSRSPLSVTAKKLNSPVPFACPICLESTVQREPTSTRCGHVYCQSCILQAMQFNRKCPTCKATVVPKQLRRIYL</sequence>
<evidence type="ECO:0000313" key="8">
    <source>
        <dbReference type="Proteomes" id="UP000078200"/>
    </source>
</evidence>
<dbReference type="EnsemblMetazoa" id="GAUT004201-RA">
    <property type="protein sequence ID" value="GAUT004201-PA"/>
    <property type="gene ID" value="GAUT004201"/>
</dbReference>
<dbReference type="Proteomes" id="UP000078200">
    <property type="component" value="Unassembled WGS sequence"/>
</dbReference>
<feature type="compositionally biased region" description="Polar residues" evidence="5">
    <location>
        <begin position="115"/>
        <end position="132"/>
    </location>
</feature>
<evidence type="ECO:0000313" key="7">
    <source>
        <dbReference type="EnsemblMetazoa" id="GAUT004201-PA"/>
    </source>
</evidence>
<dbReference type="InterPro" id="IPR013083">
    <property type="entry name" value="Znf_RING/FYVE/PHD"/>
</dbReference>
<keyword evidence="8" id="KW-1185">Reference proteome</keyword>
<dbReference type="GO" id="GO:0006511">
    <property type="term" value="P:ubiquitin-dependent protein catabolic process"/>
    <property type="evidence" value="ECO:0007669"/>
    <property type="project" value="TreeGrafter"/>
</dbReference>
<dbReference type="SUPFAM" id="SSF57850">
    <property type="entry name" value="RING/U-box"/>
    <property type="match status" value="1"/>
</dbReference>
<dbReference type="PANTHER" id="PTHR47094">
    <property type="entry name" value="ELFLESS, ISOFORM B"/>
    <property type="match status" value="1"/>
</dbReference>
<accession>A0A1A9UGM2</accession>
<dbReference type="Gene3D" id="3.30.40.10">
    <property type="entry name" value="Zinc/RING finger domain, C3HC4 (zinc finger)"/>
    <property type="match status" value="1"/>
</dbReference>
<dbReference type="GO" id="GO:0140082">
    <property type="term" value="F:SUMO-ubiquitin ligase activity"/>
    <property type="evidence" value="ECO:0007669"/>
    <property type="project" value="TreeGrafter"/>
</dbReference>
<dbReference type="Pfam" id="PF13923">
    <property type="entry name" value="zf-C3HC4_2"/>
    <property type="match status" value="1"/>
</dbReference>
<dbReference type="InterPro" id="IPR001841">
    <property type="entry name" value="Znf_RING"/>
</dbReference>
<keyword evidence="1" id="KW-0479">Metal-binding</keyword>
<dbReference type="PROSITE" id="PS00518">
    <property type="entry name" value="ZF_RING_1"/>
    <property type="match status" value="1"/>
</dbReference>
<reference evidence="7" key="1">
    <citation type="submission" date="2020-05" db="UniProtKB">
        <authorList>
            <consortium name="EnsemblMetazoa"/>
        </authorList>
    </citation>
    <scope>IDENTIFICATION</scope>
    <source>
        <strain evidence="7">TTRI</strain>
    </source>
</reference>
<dbReference type="InterPro" id="IPR049627">
    <property type="entry name" value="SLX8"/>
</dbReference>
<dbReference type="PANTHER" id="PTHR47094:SF1">
    <property type="entry name" value="RING-TYPE E3 UBIQUITIN TRANSFERASE"/>
    <property type="match status" value="1"/>
</dbReference>
<keyword evidence="3" id="KW-0862">Zinc</keyword>
<dbReference type="GO" id="GO:0061630">
    <property type="term" value="F:ubiquitin protein ligase activity"/>
    <property type="evidence" value="ECO:0007669"/>
    <property type="project" value="InterPro"/>
</dbReference>
<evidence type="ECO:0000256" key="4">
    <source>
        <dbReference type="PROSITE-ProRule" id="PRU00175"/>
    </source>
</evidence>
<organism evidence="7 8">
    <name type="scientific">Glossina austeni</name>
    <name type="common">Savannah tsetse fly</name>
    <dbReference type="NCBI Taxonomy" id="7395"/>
    <lineage>
        <taxon>Eukaryota</taxon>
        <taxon>Metazoa</taxon>
        <taxon>Ecdysozoa</taxon>
        <taxon>Arthropoda</taxon>
        <taxon>Hexapoda</taxon>
        <taxon>Insecta</taxon>
        <taxon>Pterygota</taxon>
        <taxon>Neoptera</taxon>
        <taxon>Endopterygota</taxon>
        <taxon>Diptera</taxon>
        <taxon>Brachycera</taxon>
        <taxon>Muscomorpha</taxon>
        <taxon>Hippoboscoidea</taxon>
        <taxon>Glossinidae</taxon>
        <taxon>Glossina</taxon>
    </lineage>
</organism>
<dbReference type="STRING" id="7395.A0A1A9UGM2"/>